<accession>A0A812WYZ3</accession>
<keyword evidence="1" id="KW-0479">Metal-binding</keyword>
<dbReference type="InterPro" id="IPR017907">
    <property type="entry name" value="Znf_RING_CS"/>
</dbReference>
<evidence type="ECO:0000313" key="8">
    <source>
        <dbReference type="Proteomes" id="UP000649617"/>
    </source>
</evidence>
<sequence>MVEKPATFAKEAAKRAILRAVSANFDMFQQHCLRAEWADASRASVYILDLVAQIRFCGDLQNPAPVVNDVQELQGIEAKLIEIYNFEPENLQALRCLRKVKDAQLHRKHERISAQQKELATCRMALRDTIRLSCRERMEIRRLSNQVALLESQEVDLRLRLKDAKAQALGQVGMPSADVPQCPVCFENKDVSWALVPCGHCVCRDCLCNLRSRSLPCKQCRRHATQAMRVFYK</sequence>
<name>A0A812WYZ3_SYMPI</name>
<keyword evidence="8" id="KW-1185">Reference proteome</keyword>
<comment type="caution">
    <text evidence="7">The sequence shown here is derived from an EMBL/GenBank/DDBJ whole genome shotgun (WGS) entry which is preliminary data.</text>
</comment>
<evidence type="ECO:0000256" key="2">
    <source>
        <dbReference type="ARBA" id="ARBA00022771"/>
    </source>
</evidence>
<evidence type="ECO:0000256" key="4">
    <source>
        <dbReference type="PROSITE-ProRule" id="PRU00175"/>
    </source>
</evidence>
<dbReference type="InterPro" id="IPR001841">
    <property type="entry name" value="Znf_RING"/>
</dbReference>
<keyword evidence="5" id="KW-0175">Coiled coil</keyword>
<dbReference type="EMBL" id="CAJNIZ010045262">
    <property type="protein sequence ID" value="CAE7714942.1"/>
    <property type="molecule type" value="Genomic_DNA"/>
</dbReference>
<dbReference type="Gene3D" id="3.30.40.10">
    <property type="entry name" value="Zinc/RING finger domain, C3HC4 (zinc finger)"/>
    <property type="match status" value="1"/>
</dbReference>
<dbReference type="InterPro" id="IPR013083">
    <property type="entry name" value="Znf_RING/FYVE/PHD"/>
</dbReference>
<proteinExistence type="predicted"/>
<evidence type="ECO:0000256" key="1">
    <source>
        <dbReference type="ARBA" id="ARBA00022723"/>
    </source>
</evidence>
<dbReference type="OrthoDB" id="427410at2759"/>
<dbReference type="GO" id="GO:0008270">
    <property type="term" value="F:zinc ion binding"/>
    <property type="evidence" value="ECO:0007669"/>
    <property type="project" value="UniProtKB-KW"/>
</dbReference>
<feature type="domain" description="RING-type" evidence="6">
    <location>
        <begin position="182"/>
        <end position="221"/>
    </location>
</feature>
<evidence type="ECO:0000256" key="3">
    <source>
        <dbReference type="ARBA" id="ARBA00022833"/>
    </source>
</evidence>
<dbReference type="Proteomes" id="UP000649617">
    <property type="component" value="Unassembled WGS sequence"/>
</dbReference>
<evidence type="ECO:0000313" key="7">
    <source>
        <dbReference type="EMBL" id="CAE7714942.1"/>
    </source>
</evidence>
<dbReference type="AlphaFoldDB" id="A0A812WYZ3"/>
<dbReference type="PROSITE" id="PS00518">
    <property type="entry name" value="ZF_RING_1"/>
    <property type="match status" value="1"/>
</dbReference>
<dbReference type="SUPFAM" id="SSF57850">
    <property type="entry name" value="RING/U-box"/>
    <property type="match status" value="1"/>
</dbReference>
<dbReference type="PROSITE" id="PS50089">
    <property type="entry name" value="ZF_RING_2"/>
    <property type="match status" value="1"/>
</dbReference>
<protein>
    <recommendedName>
        <fullName evidence="6">RING-type domain-containing protein</fullName>
    </recommendedName>
</protein>
<gene>
    <name evidence="7" type="ORF">SPIL2461_LOCUS20296</name>
</gene>
<keyword evidence="3" id="KW-0862">Zinc</keyword>
<reference evidence="7" key="1">
    <citation type="submission" date="2021-02" db="EMBL/GenBank/DDBJ databases">
        <authorList>
            <person name="Dougan E. K."/>
            <person name="Rhodes N."/>
            <person name="Thang M."/>
            <person name="Chan C."/>
        </authorList>
    </citation>
    <scope>NUCLEOTIDE SEQUENCE</scope>
</reference>
<keyword evidence="2 4" id="KW-0863">Zinc-finger</keyword>
<feature type="coiled-coil region" evidence="5">
    <location>
        <begin position="140"/>
        <end position="167"/>
    </location>
</feature>
<evidence type="ECO:0000259" key="6">
    <source>
        <dbReference type="PROSITE" id="PS50089"/>
    </source>
</evidence>
<organism evidence="7 8">
    <name type="scientific">Symbiodinium pilosum</name>
    <name type="common">Dinoflagellate</name>
    <dbReference type="NCBI Taxonomy" id="2952"/>
    <lineage>
        <taxon>Eukaryota</taxon>
        <taxon>Sar</taxon>
        <taxon>Alveolata</taxon>
        <taxon>Dinophyceae</taxon>
        <taxon>Suessiales</taxon>
        <taxon>Symbiodiniaceae</taxon>
        <taxon>Symbiodinium</taxon>
    </lineage>
</organism>
<evidence type="ECO:0000256" key="5">
    <source>
        <dbReference type="SAM" id="Coils"/>
    </source>
</evidence>